<protein>
    <submittedName>
        <fullName evidence="1">Uncharacterized protein</fullName>
    </submittedName>
</protein>
<dbReference type="AlphaFoldDB" id="A0A1W2GMK2"/>
<gene>
    <name evidence="1" type="ORF">SAMN04488029_3404</name>
</gene>
<reference evidence="1 2" key="1">
    <citation type="submission" date="2017-04" db="EMBL/GenBank/DDBJ databases">
        <authorList>
            <person name="Afonso C.L."/>
            <person name="Miller P.J."/>
            <person name="Scott M.A."/>
            <person name="Spackman E."/>
            <person name="Goraichik I."/>
            <person name="Dimitrov K.M."/>
            <person name="Suarez D.L."/>
            <person name="Swayne D.E."/>
        </authorList>
    </citation>
    <scope>NUCLEOTIDE SEQUENCE [LARGE SCALE GENOMIC DNA]</scope>
    <source>
        <strain evidence="1 2">DSM 26133</strain>
    </source>
</reference>
<dbReference type="EMBL" id="FWYF01000004">
    <property type="protein sequence ID" value="SMD37672.1"/>
    <property type="molecule type" value="Genomic_DNA"/>
</dbReference>
<organism evidence="1 2">
    <name type="scientific">Reichenbachiella faecimaris</name>
    <dbReference type="NCBI Taxonomy" id="692418"/>
    <lineage>
        <taxon>Bacteria</taxon>
        <taxon>Pseudomonadati</taxon>
        <taxon>Bacteroidota</taxon>
        <taxon>Cytophagia</taxon>
        <taxon>Cytophagales</taxon>
        <taxon>Reichenbachiellaceae</taxon>
        <taxon>Reichenbachiella</taxon>
    </lineage>
</organism>
<dbReference type="Proteomes" id="UP000192472">
    <property type="component" value="Unassembled WGS sequence"/>
</dbReference>
<proteinExistence type="predicted"/>
<evidence type="ECO:0000313" key="1">
    <source>
        <dbReference type="EMBL" id="SMD37672.1"/>
    </source>
</evidence>
<dbReference type="SUPFAM" id="SSF47789">
    <property type="entry name" value="C-terminal domain of RNA polymerase alpha subunit"/>
    <property type="match status" value="1"/>
</dbReference>
<evidence type="ECO:0000313" key="2">
    <source>
        <dbReference type="Proteomes" id="UP000192472"/>
    </source>
</evidence>
<name>A0A1W2GMK2_REIFA</name>
<accession>A0A1W2GMK2</accession>
<sequence length="99" mass="11742">MLPLFTYRLLASLMYYIYLYIVKKLLSLTPELLTRPVVDLPISDRLRRFFEIMDFDNLKDLLAAYSGSQLLSLNGFDYHCLTEVYWMLEEGGCEEMLRE</sequence>
<keyword evidence="2" id="KW-1185">Reference proteome</keyword>